<dbReference type="EMBL" id="VIBQ01000009">
    <property type="protein sequence ID" value="KAB8336928.1"/>
    <property type="molecule type" value="Genomic_DNA"/>
</dbReference>
<feature type="transmembrane region" description="Helical" evidence="7">
    <location>
        <begin position="111"/>
        <end position="132"/>
    </location>
</feature>
<comment type="subcellular location">
    <subcellularLocation>
        <location evidence="1">Membrane</location>
        <topology evidence="1">Multi-pass membrane protein</topology>
    </subcellularLocation>
</comment>
<dbReference type="Pfam" id="PF04148">
    <property type="entry name" value="Erv26"/>
    <property type="match status" value="1"/>
</dbReference>
<keyword evidence="4 7" id="KW-1133">Transmembrane helix</keyword>
<dbReference type="AlphaFoldDB" id="A0A5N6KNR8"/>
<feature type="region of interest" description="Disordered" evidence="6">
    <location>
        <begin position="232"/>
        <end position="290"/>
    </location>
</feature>
<evidence type="ECO:0000256" key="3">
    <source>
        <dbReference type="ARBA" id="ARBA00022692"/>
    </source>
</evidence>
<dbReference type="Proteomes" id="UP000327013">
    <property type="component" value="Unassembled WGS sequence"/>
</dbReference>
<keyword evidence="3 7" id="KW-0812">Transmembrane</keyword>
<dbReference type="GO" id="GO:0006888">
    <property type="term" value="P:endoplasmic reticulum to Golgi vesicle-mediated transport"/>
    <property type="evidence" value="ECO:0007669"/>
    <property type="project" value="InterPro"/>
</dbReference>
<feature type="region of interest" description="Disordered" evidence="6">
    <location>
        <begin position="147"/>
        <end position="171"/>
    </location>
</feature>
<dbReference type="InterPro" id="IPR007277">
    <property type="entry name" value="Svp26/Tex261"/>
</dbReference>
<evidence type="ECO:0000256" key="2">
    <source>
        <dbReference type="ARBA" id="ARBA00008096"/>
    </source>
</evidence>
<evidence type="ECO:0000256" key="5">
    <source>
        <dbReference type="ARBA" id="ARBA00023136"/>
    </source>
</evidence>
<proteinExistence type="inferred from homology"/>
<evidence type="ECO:0000256" key="1">
    <source>
        <dbReference type="ARBA" id="ARBA00004141"/>
    </source>
</evidence>
<dbReference type="OrthoDB" id="28257at2759"/>
<dbReference type="PANTHER" id="PTHR13144">
    <property type="entry name" value="TEX261 PROTEIN"/>
    <property type="match status" value="1"/>
</dbReference>
<organism evidence="8 9">
    <name type="scientific">Carpinus fangiana</name>
    <dbReference type="NCBI Taxonomy" id="176857"/>
    <lineage>
        <taxon>Eukaryota</taxon>
        <taxon>Viridiplantae</taxon>
        <taxon>Streptophyta</taxon>
        <taxon>Embryophyta</taxon>
        <taxon>Tracheophyta</taxon>
        <taxon>Spermatophyta</taxon>
        <taxon>Magnoliopsida</taxon>
        <taxon>eudicotyledons</taxon>
        <taxon>Gunneridae</taxon>
        <taxon>Pentapetalae</taxon>
        <taxon>rosids</taxon>
        <taxon>fabids</taxon>
        <taxon>Fagales</taxon>
        <taxon>Betulaceae</taxon>
        <taxon>Carpinus</taxon>
    </lineage>
</organism>
<evidence type="ECO:0000313" key="8">
    <source>
        <dbReference type="EMBL" id="KAB8336928.1"/>
    </source>
</evidence>
<comment type="similarity">
    <text evidence="2">Belongs to the SVP26 family.</text>
</comment>
<feature type="compositionally biased region" description="Low complexity" evidence="6">
    <location>
        <begin position="234"/>
        <end position="243"/>
    </location>
</feature>
<gene>
    <name evidence="8" type="ORF">FH972_021233</name>
</gene>
<dbReference type="GO" id="GO:0005789">
    <property type="term" value="C:endoplasmic reticulum membrane"/>
    <property type="evidence" value="ECO:0007669"/>
    <property type="project" value="TreeGrafter"/>
</dbReference>
<feature type="compositionally biased region" description="Low complexity" evidence="6">
    <location>
        <begin position="270"/>
        <end position="283"/>
    </location>
</feature>
<evidence type="ECO:0000256" key="4">
    <source>
        <dbReference type="ARBA" id="ARBA00022989"/>
    </source>
</evidence>
<comment type="caution">
    <text evidence="8">The sequence shown here is derived from an EMBL/GenBank/DDBJ whole genome shotgun (WGS) entry which is preliminary data.</text>
</comment>
<dbReference type="PANTHER" id="PTHR13144:SF0">
    <property type="entry name" value="PROTEIN TEX261"/>
    <property type="match status" value="1"/>
</dbReference>
<evidence type="ECO:0000313" key="9">
    <source>
        <dbReference type="Proteomes" id="UP000327013"/>
    </source>
</evidence>
<sequence length="290" mass="31033">MWILPLLGYLGVVAGFIFLVLAIGTHSASKETAHAHDLWRDWHSCAASAPRRLPLDSCRLQCRKPHSLPPEPAPLPDCETLGSSVHCVLCYPYQKFSGRDPYAHYPTFTEIASFFGICVWLVPFSLFVSLSASENVLPTMGSEYATGEGSSFTSSGQGPTGTGGTKKERTGMAKAAVDSIRGWVGESGEVLGFWKGSACTYCIPAELCATLRDSPDFIAFVPASRPVLYPHFRPSSSPSSSPRAVPPLPDSPSSNPPVQGPASSTRPPISYTSATSPSAHSSTWRPRCQA</sequence>
<keyword evidence="9" id="KW-1185">Reference proteome</keyword>
<feature type="compositionally biased region" description="Pro residues" evidence="6">
    <location>
        <begin position="244"/>
        <end position="259"/>
    </location>
</feature>
<evidence type="ECO:0000256" key="6">
    <source>
        <dbReference type="SAM" id="MobiDB-lite"/>
    </source>
</evidence>
<keyword evidence="5 7" id="KW-0472">Membrane</keyword>
<reference evidence="8 9" key="1">
    <citation type="submission" date="2019-06" db="EMBL/GenBank/DDBJ databases">
        <title>A chromosomal-level reference genome of Carpinus fangiana (Coryloideae, Betulaceae).</title>
        <authorList>
            <person name="Yang X."/>
            <person name="Wang Z."/>
            <person name="Zhang L."/>
            <person name="Hao G."/>
            <person name="Liu J."/>
            <person name="Yang Y."/>
        </authorList>
    </citation>
    <scope>NUCLEOTIDE SEQUENCE [LARGE SCALE GENOMIC DNA]</scope>
    <source>
        <strain evidence="8">Cfa_2016G</strain>
        <tissue evidence="8">Leaf</tissue>
    </source>
</reference>
<dbReference type="GO" id="GO:0097020">
    <property type="term" value="F:COPII receptor activity"/>
    <property type="evidence" value="ECO:0007669"/>
    <property type="project" value="InterPro"/>
</dbReference>
<feature type="transmembrane region" description="Helical" evidence="7">
    <location>
        <begin position="6"/>
        <end position="24"/>
    </location>
</feature>
<dbReference type="GO" id="GO:0000139">
    <property type="term" value="C:Golgi membrane"/>
    <property type="evidence" value="ECO:0007669"/>
    <property type="project" value="TreeGrafter"/>
</dbReference>
<accession>A0A5N6KNR8</accession>
<name>A0A5N6KNR8_9ROSI</name>
<evidence type="ECO:0000256" key="7">
    <source>
        <dbReference type="SAM" id="Phobius"/>
    </source>
</evidence>
<dbReference type="GO" id="GO:0030134">
    <property type="term" value="C:COPII-coated ER to Golgi transport vesicle"/>
    <property type="evidence" value="ECO:0007669"/>
    <property type="project" value="TreeGrafter"/>
</dbReference>
<protein>
    <submittedName>
        <fullName evidence="8">Uncharacterized protein</fullName>
    </submittedName>
</protein>